<keyword evidence="2" id="KW-1133">Transmembrane helix</keyword>
<feature type="compositionally biased region" description="Basic and acidic residues" evidence="1">
    <location>
        <begin position="48"/>
        <end position="64"/>
    </location>
</feature>
<name>A0A4Q0VS69_9BACI</name>
<organism evidence="3 4">
    <name type="scientific">Anaerobacillus alkaliphilus</name>
    <dbReference type="NCBI Taxonomy" id="1548597"/>
    <lineage>
        <taxon>Bacteria</taxon>
        <taxon>Bacillati</taxon>
        <taxon>Bacillota</taxon>
        <taxon>Bacilli</taxon>
        <taxon>Bacillales</taxon>
        <taxon>Bacillaceae</taxon>
        <taxon>Anaerobacillus</taxon>
    </lineage>
</organism>
<feature type="compositionally biased region" description="Polar residues" evidence="1">
    <location>
        <begin position="68"/>
        <end position="92"/>
    </location>
</feature>
<feature type="region of interest" description="Disordered" evidence="1">
    <location>
        <begin position="33"/>
        <end position="92"/>
    </location>
</feature>
<reference evidence="3 4" key="1">
    <citation type="journal article" date="2019" name="Int. J. Syst. Evol. Microbiol.">
        <title>Anaerobacillus alkaliphilus sp. nov., a novel alkaliphilic and moderately halophilic bacterium.</title>
        <authorList>
            <person name="Borsodi A.K."/>
            <person name="Aszalos J.M."/>
            <person name="Bihari P."/>
            <person name="Nagy I."/>
            <person name="Schumann P."/>
            <person name="Sproer C."/>
            <person name="Kovacs A.L."/>
            <person name="Boka K."/>
            <person name="Dobosy P."/>
            <person name="Ovari M."/>
            <person name="Szili-Kovacs T."/>
            <person name="Toth E."/>
        </authorList>
    </citation>
    <scope>NUCLEOTIDE SEQUENCE [LARGE SCALE GENOMIC DNA]</scope>
    <source>
        <strain evidence="3 4">B16-10</strain>
    </source>
</reference>
<feature type="transmembrane region" description="Helical" evidence="2">
    <location>
        <begin position="6"/>
        <end position="26"/>
    </location>
</feature>
<dbReference type="OrthoDB" id="2967741at2"/>
<evidence type="ECO:0000256" key="2">
    <source>
        <dbReference type="SAM" id="Phobius"/>
    </source>
</evidence>
<accession>A0A4Q0VS69</accession>
<evidence type="ECO:0000256" key="1">
    <source>
        <dbReference type="SAM" id="MobiDB-lite"/>
    </source>
</evidence>
<protein>
    <submittedName>
        <fullName evidence="3">Uncharacterized protein</fullName>
    </submittedName>
</protein>
<dbReference type="AlphaFoldDB" id="A0A4Q0VS69"/>
<gene>
    <name evidence="3" type="ORF">DS745_14310</name>
</gene>
<sequence length="181" mass="20889">MNQLLELLFANPFLLIIIVGAIFSFLKRGREQEAQRETRRPSAPKAHPVSDESSRNEVDWREIFMQEEAQQPPTRKVQPVQSYSYNESPSVSEEVQRRNELLEKYEIAKRNKEAQKQKELSIKDSPVYSGDLTANKNKINLDFSNLTKEDAIKGVIWSEILGKPRAKGSYRPSLNTRRKQG</sequence>
<dbReference type="RefSeq" id="WP_129078911.1">
    <property type="nucleotide sequence ID" value="NZ_QOUX01000045.1"/>
</dbReference>
<keyword evidence="2" id="KW-0812">Transmembrane</keyword>
<evidence type="ECO:0000313" key="3">
    <source>
        <dbReference type="EMBL" id="RXI99401.1"/>
    </source>
</evidence>
<dbReference type="EMBL" id="QOUX01000045">
    <property type="protein sequence ID" value="RXI99401.1"/>
    <property type="molecule type" value="Genomic_DNA"/>
</dbReference>
<evidence type="ECO:0000313" key="4">
    <source>
        <dbReference type="Proteomes" id="UP000290649"/>
    </source>
</evidence>
<comment type="caution">
    <text evidence="3">The sequence shown here is derived from an EMBL/GenBank/DDBJ whole genome shotgun (WGS) entry which is preliminary data.</text>
</comment>
<keyword evidence="4" id="KW-1185">Reference proteome</keyword>
<proteinExistence type="predicted"/>
<dbReference type="Proteomes" id="UP000290649">
    <property type="component" value="Unassembled WGS sequence"/>
</dbReference>
<keyword evidence="2" id="KW-0472">Membrane</keyword>